<gene>
    <name evidence="3" type="ORF">EKG36_16490</name>
</gene>
<dbReference type="GO" id="GO:0003700">
    <property type="term" value="F:DNA-binding transcription factor activity"/>
    <property type="evidence" value="ECO:0007669"/>
    <property type="project" value="TreeGrafter"/>
</dbReference>
<accession>A0A431UZX2</accession>
<dbReference type="OrthoDB" id="6166718at2"/>
<dbReference type="GO" id="GO:0003677">
    <property type="term" value="F:DNA binding"/>
    <property type="evidence" value="ECO:0007669"/>
    <property type="project" value="InterPro"/>
</dbReference>
<dbReference type="PANTHER" id="PTHR30136">
    <property type="entry name" value="HELIX-TURN-HELIX TRANSCRIPTIONAL REGULATOR, ICLR FAMILY"/>
    <property type="match status" value="1"/>
</dbReference>
<reference evidence="3 4" key="1">
    <citation type="submission" date="2018-12" db="EMBL/GenBank/DDBJ databases">
        <authorList>
            <person name="Yu L."/>
        </authorList>
    </citation>
    <scope>NUCLEOTIDE SEQUENCE [LARGE SCALE GENOMIC DNA]</scope>
    <source>
        <strain evidence="3 4">11S</strain>
    </source>
</reference>
<name>A0A431UZX2_9GAMM</name>
<dbReference type="AlphaFoldDB" id="A0A431UZX2"/>
<keyword evidence="4" id="KW-1185">Reference proteome</keyword>
<dbReference type="RefSeq" id="WP_126486079.1">
    <property type="nucleotide sequence ID" value="NZ_RXNS01000017.1"/>
</dbReference>
<evidence type="ECO:0000256" key="1">
    <source>
        <dbReference type="SAM" id="MobiDB-lite"/>
    </source>
</evidence>
<evidence type="ECO:0000259" key="2">
    <source>
        <dbReference type="PROSITE" id="PS51077"/>
    </source>
</evidence>
<dbReference type="SUPFAM" id="SSF55781">
    <property type="entry name" value="GAF domain-like"/>
    <property type="match status" value="1"/>
</dbReference>
<dbReference type="GO" id="GO:0045892">
    <property type="term" value="P:negative regulation of DNA-templated transcription"/>
    <property type="evidence" value="ECO:0007669"/>
    <property type="project" value="TreeGrafter"/>
</dbReference>
<dbReference type="PANTHER" id="PTHR30136:SF39">
    <property type="entry name" value="TRANSCRIPTIONAL REGULATORY PROTEIN"/>
    <property type="match status" value="1"/>
</dbReference>
<comment type="caution">
    <text evidence="3">The sequence shown here is derived from an EMBL/GenBank/DDBJ whole genome shotgun (WGS) entry which is preliminary data.</text>
</comment>
<dbReference type="SMART" id="SM00346">
    <property type="entry name" value="HTH_ICLR"/>
    <property type="match status" value="1"/>
</dbReference>
<dbReference type="Proteomes" id="UP000267400">
    <property type="component" value="Unassembled WGS sequence"/>
</dbReference>
<dbReference type="PROSITE" id="PS51077">
    <property type="entry name" value="HTH_ICLR"/>
    <property type="match status" value="1"/>
</dbReference>
<protein>
    <submittedName>
        <fullName evidence="3">IclR family transcriptional regulator</fullName>
    </submittedName>
</protein>
<sequence>MAQDRVEAVERALTVLETFDSPQEAFTLAELAEVTGFYKSTLLRLLGSLSRYDYVQRGSDGRWRLGHSPVRLARRHAPTRHLAARVQPQLDRLAADIGETAALLEAHPGEVECRLVALPSAALRHDLHPGSRWSTRREDDPRPALPGGHMECLALSTGPGEPRLWLSLSGPAGRHPAGAWRQALEAARGRLETPPMEQETSP</sequence>
<dbReference type="Pfam" id="PF09339">
    <property type="entry name" value="HTH_IclR"/>
    <property type="match status" value="1"/>
</dbReference>
<proteinExistence type="predicted"/>
<dbReference type="InterPro" id="IPR005471">
    <property type="entry name" value="Tscrpt_reg_IclR_N"/>
</dbReference>
<feature type="domain" description="HTH iclR-type" evidence="2">
    <location>
        <begin position="6"/>
        <end position="67"/>
    </location>
</feature>
<dbReference type="InterPro" id="IPR036388">
    <property type="entry name" value="WH-like_DNA-bd_sf"/>
</dbReference>
<dbReference type="EMBL" id="RXNS01000017">
    <property type="protein sequence ID" value="RTR00219.1"/>
    <property type="molecule type" value="Genomic_DNA"/>
</dbReference>
<evidence type="ECO:0000313" key="3">
    <source>
        <dbReference type="EMBL" id="RTR00219.1"/>
    </source>
</evidence>
<organism evidence="3 4">
    <name type="scientific">Halomonas nitroreducens</name>
    <dbReference type="NCBI Taxonomy" id="447425"/>
    <lineage>
        <taxon>Bacteria</taxon>
        <taxon>Pseudomonadati</taxon>
        <taxon>Pseudomonadota</taxon>
        <taxon>Gammaproteobacteria</taxon>
        <taxon>Oceanospirillales</taxon>
        <taxon>Halomonadaceae</taxon>
        <taxon>Halomonas</taxon>
    </lineage>
</organism>
<dbReference type="InterPro" id="IPR050707">
    <property type="entry name" value="HTH_MetabolicPath_Reg"/>
</dbReference>
<feature type="region of interest" description="Disordered" evidence="1">
    <location>
        <begin position="129"/>
        <end position="149"/>
    </location>
</feature>
<dbReference type="SUPFAM" id="SSF46785">
    <property type="entry name" value="Winged helix' DNA-binding domain"/>
    <property type="match status" value="1"/>
</dbReference>
<dbReference type="Gene3D" id="1.10.10.10">
    <property type="entry name" value="Winged helix-like DNA-binding domain superfamily/Winged helix DNA-binding domain"/>
    <property type="match status" value="1"/>
</dbReference>
<feature type="compositionally biased region" description="Basic and acidic residues" evidence="1">
    <location>
        <begin position="129"/>
        <end position="142"/>
    </location>
</feature>
<evidence type="ECO:0000313" key="4">
    <source>
        <dbReference type="Proteomes" id="UP000267400"/>
    </source>
</evidence>
<dbReference type="InterPro" id="IPR036390">
    <property type="entry name" value="WH_DNA-bd_sf"/>
</dbReference>